<evidence type="ECO:0000313" key="2">
    <source>
        <dbReference type="EMBL" id="KHS57617.1"/>
    </source>
</evidence>
<dbReference type="Proteomes" id="UP000031189">
    <property type="component" value="Unassembled WGS sequence"/>
</dbReference>
<keyword evidence="1" id="KW-0472">Membrane</keyword>
<feature type="transmembrane region" description="Helical" evidence="1">
    <location>
        <begin position="71"/>
        <end position="90"/>
    </location>
</feature>
<comment type="caution">
    <text evidence="2">The sequence shown here is derived from an EMBL/GenBank/DDBJ whole genome shotgun (WGS) entry which is preliminary data.</text>
</comment>
<keyword evidence="3" id="KW-1185">Reference proteome</keyword>
<protein>
    <submittedName>
        <fullName evidence="2">Uncharacterized protein</fullName>
    </submittedName>
</protein>
<gene>
    <name evidence="2" type="ORF">QX51_07235</name>
</gene>
<accession>A0A0B3W5D6</accession>
<evidence type="ECO:0000313" key="3">
    <source>
        <dbReference type="Proteomes" id="UP000031189"/>
    </source>
</evidence>
<name>A0A0B3W5D6_9FIRM</name>
<evidence type="ECO:0000256" key="1">
    <source>
        <dbReference type="SAM" id="Phobius"/>
    </source>
</evidence>
<dbReference type="EMBL" id="JWHR01000068">
    <property type="protein sequence ID" value="KHS57617.1"/>
    <property type="molecule type" value="Genomic_DNA"/>
</dbReference>
<feature type="transmembrane region" description="Helical" evidence="1">
    <location>
        <begin position="110"/>
        <end position="128"/>
    </location>
</feature>
<organism evidence="2 3">
    <name type="scientific">Terrisporobacter othiniensis</name>
    <dbReference type="NCBI Taxonomy" id="1577792"/>
    <lineage>
        <taxon>Bacteria</taxon>
        <taxon>Bacillati</taxon>
        <taxon>Bacillota</taxon>
        <taxon>Clostridia</taxon>
        <taxon>Peptostreptococcales</taxon>
        <taxon>Peptostreptococcaceae</taxon>
        <taxon>Terrisporobacter</taxon>
    </lineage>
</organism>
<keyword evidence="1" id="KW-1133">Transmembrane helix</keyword>
<reference evidence="2 3" key="1">
    <citation type="submission" date="2014-12" db="EMBL/GenBank/DDBJ databases">
        <title>Draft genome sequence of Terrisporobacter sp. 08-306576, isolated from the blood culture of a bacteremia patient.</title>
        <authorList>
            <person name="Lund L.C."/>
            <person name="Sydenham T.V."/>
            <person name="Hogh S.V."/>
            <person name="Skov M.N."/>
            <person name="Kemp M."/>
            <person name="Justesen U.S."/>
        </authorList>
    </citation>
    <scope>NUCLEOTIDE SEQUENCE [LARGE SCALE GENOMIC DNA]</scope>
    <source>
        <strain evidence="2 3">08-306576</strain>
    </source>
</reference>
<feature type="transmembrane region" description="Helical" evidence="1">
    <location>
        <begin position="32"/>
        <end position="51"/>
    </location>
</feature>
<keyword evidence="1" id="KW-0812">Transmembrane</keyword>
<sequence length="135" mass="15360">MQILGRDILISLIFISIIIFMHVKCKNEMGAYLYNIGIIIFSITMVIIFSLTGVSPMSGFYIDIEDIDDLILNTSGAMLAYLVLLAFKNLIPEVDKKINIELKFMKKEQILSICILVPYIVIIIGGFYDRYINIV</sequence>
<proteinExistence type="predicted"/>
<dbReference type="STRING" id="1577792.QX51_07235"/>
<feature type="transmembrane region" description="Helical" evidence="1">
    <location>
        <begin position="6"/>
        <end position="25"/>
    </location>
</feature>
<dbReference type="AlphaFoldDB" id="A0A0B3W5D6"/>